<reference evidence="2" key="1">
    <citation type="submission" date="2019-08" db="EMBL/GenBank/DDBJ databases">
        <authorList>
            <person name="Kucharzyk K."/>
            <person name="Murdoch R.W."/>
            <person name="Higgins S."/>
            <person name="Loffler F."/>
        </authorList>
    </citation>
    <scope>NUCLEOTIDE SEQUENCE</scope>
</reference>
<accession>A0A645AXG5</accession>
<proteinExistence type="predicted"/>
<evidence type="ECO:0000256" key="1">
    <source>
        <dbReference type="SAM" id="MobiDB-lite"/>
    </source>
</evidence>
<organism evidence="2">
    <name type="scientific">bioreactor metagenome</name>
    <dbReference type="NCBI Taxonomy" id="1076179"/>
    <lineage>
        <taxon>unclassified sequences</taxon>
        <taxon>metagenomes</taxon>
        <taxon>ecological metagenomes</taxon>
    </lineage>
</organism>
<feature type="compositionally biased region" description="Basic and acidic residues" evidence="1">
    <location>
        <begin position="315"/>
        <end position="324"/>
    </location>
</feature>
<dbReference type="EMBL" id="VSSQ01016517">
    <property type="protein sequence ID" value="MPM57935.1"/>
    <property type="molecule type" value="Genomic_DNA"/>
</dbReference>
<dbReference type="AlphaFoldDB" id="A0A645AXG5"/>
<evidence type="ECO:0000313" key="2">
    <source>
        <dbReference type="EMBL" id="MPM57935.1"/>
    </source>
</evidence>
<sequence length="343" mass="37795">MRGVGLALFEREVAFGQRLAFGGGGDHFAAAVEFGLDAGVVGDRLLHGAPGVFHLPFGVEAFHFALRGELAVLFGEAARLGEFPFRRAQPAAGVGKVGIQRLRLGARFGEARQLGIERRAHPGEFVLPHGKLFAGFGERFAGLFEFRFAHFERFFRIGELLAADRVIGVQHSEAAGDGLEAAAQLLQLGLRLFGADSGQGPFADLLLEFFLEFRRGQRAGGFGAEFEFAFQQFRLGERIGQLFGQLFQLRFAGFGKAFALLRQAQLFADLFKLHAAAAQFIEDDRRRPAVEQRPLPHPACLAVRRHSNQHRQHGRHQEVAHDDQNGTIHFSSPPVDSSFRRSG</sequence>
<feature type="region of interest" description="Disordered" evidence="1">
    <location>
        <begin position="306"/>
        <end position="343"/>
    </location>
</feature>
<protein>
    <submittedName>
        <fullName evidence="2">Uncharacterized protein</fullName>
    </submittedName>
</protein>
<gene>
    <name evidence="2" type="ORF">SDC9_104764</name>
</gene>
<name>A0A645AXG5_9ZZZZ</name>
<comment type="caution">
    <text evidence="2">The sequence shown here is derived from an EMBL/GenBank/DDBJ whole genome shotgun (WGS) entry which is preliminary data.</text>
</comment>